<protein>
    <submittedName>
        <fullName evidence="1">Uncharacterized protein</fullName>
    </submittedName>
</protein>
<dbReference type="AlphaFoldDB" id="A0AA38GIX6"/>
<evidence type="ECO:0000313" key="1">
    <source>
        <dbReference type="EMBL" id="KAH9322664.1"/>
    </source>
</evidence>
<accession>A0AA38GIX6</accession>
<evidence type="ECO:0000313" key="2">
    <source>
        <dbReference type="Proteomes" id="UP000824469"/>
    </source>
</evidence>
<organism evidence="1 2">
    <name type="scientific">Taxus chinensis</name>
    <name type="common">Chinese yew</name>
    <name type="synonym">Taxus wallichiana var. chinensis</name>
    <dbReference type="NCBI Taxonomy" id="29808"/>
    <lineage>
        <taxon>Eukaryota</taxon>
        <taxon>Viridiplantae</taxon>
        <taxon>Streptophyta</taxon>
        <taxon>Embryophyta</taxon>
        <taxon>Tracheophyta</taxon>
        <taxon>Spermatophyta</taxon>
        <taxon>Pinopsida</taxon>
        <taxon>Pinidae</taxon>
        <taxon>Conifers II</taxon>
        <taxon>Cupressales</taxon>
        <taxon>Taxaceae</taxon>
        <taxon>Taxus</taxon>
    </lineage>
</organism>
<keyword evidence="2" id="KW-1185">Reference proteome</keyword>
<sequence>DLNLHFNPHMMLLRMRDEKEMLKQEWAEQLESLKQLNKSDNLLSSFDAVDV</sequence>
<comment type="caution">
    <text evidence="1">The sequence shown here is derived from an EMBL/GenBank/DDBJ whole genome shotgun (WGS) entry which is preliminary data.</text>
</comment>
<reference evidence="1 2" key="1">
    <citation type="journal article" date="2021" name="Nat. Plants">
        <title>The Taxus genome provides insights into paclitaxel biosynthesis.</title>
        <authorList>
            <person name="Xiong X."/>
            <person name="Gou J."/>
            <person name="Liao Q."/>
            <person name="Li Y."/>
            <person name="Zhou Q."/>
            <person name="Bi G."/>
            <person name="Li C."/>
            <person name="Du R."/>
            <person name="Wang X."/>
            <person name="Sun T."/>
            <person name="Guo L."/>
            <person name="Liang H."/>
            <person name="Lu P."/>
            <person name="Wu Y."/>
            <person name="Zhang Z."/>
            <person name="Ro D.K."/>
            <person name="Shang Y."/>
            <person name="Huang S."/>
            <person name="Yan J."/>
        </authorList>
    </citation>
    <scope>NUCLEOTIDE SEQUENCE [LARGE SCALE GENOMIC DNA]</scope>
    <source>
        <strain evidence="1">Ta-2019</strain>
    </source>
</reference>
<feature type="non-terminal residue" evidence="1">
    <location>
        <position position="51"/>
    </location>
</feature>
<name>A0AA38GIX6_TAXCH</name>
<dbReference type="Proteomes" id="UP000824469">
    <property type="component" value="Unassembled WGS sequence"/>
</dbReference>
<dbReference type="EMBL" id="JAHRHJ020000003">
    <property type="protein sequence ID" value="KAH9322664.1"/>
    <property type="molecule type" value="Genomic_DNA"/>
</dbReference>
<gene>
    <name evidence="1" type="ORF">KI387_017303</name>
</gene>
<proteinExistence type="predicted"/>
<feature type="non-terminal residue" evidence="1">
    <location>
        <position position="1"/>
    </location>
</feature>